<dbReference type="SUPFAM" id="SSF53850">
    <property type="entry name" value="Periplasmic binding protein-like II"/>
    <property type="match status" value="1"/>
</dbReference>
<keyword evidence="7" id="KW-1185">Reference proteome</keyword>
<dbReference type="PROSITE" id="PS50931">
    <property type="entry name" value="HTH_LYSR"/>
    <property type="match status" value="1"/>
</dbReference>
<dbReference type="InterPro" id="IPR005119">
    <property type="entry name" value="LysR_subst-bd"/>
</dbReference>
<feature type="domain" description="HTH lysR-type" evidence="5">
    <location>
        <begin position="1"/>
        <end position="58"/>
    </location>
</feature>
<dbReference type="SUPFAM" id="SSF46785">
    <property type="entry name" value="Winged helix' DNA-binding domain"/>
    <property type="match status" value="1"/>
</dbReference>
<dbReference type="OrthoDB" id="8437302at2"/>
<evidence type="ECO:0000256" key="1">
    <source>
        <dbReference type="ARBA" id="ARBA00009437"/>
    </source>
</evidence>
<dbReference type="AlphaFoldDB" id="A0A366J937"/>
<keyword evidence="4" id="KW-0804">Transcription</keyword>
<dbReference type="GO" id="GO:0005829">
    <property type="term" value="C:cytosol"/>
    <property type="evidence" value="ECO:0007669"/>
    <property type="project" value="TreeGrafter"/>
</dbReference>
<organism evidence="6 7">
    <name type="scientific">Marinomonas rhizomae</name>
    <dbReference type="NCBI Taxonomy" id="491948"/>
    <lineage>
        <taxon>Bacteria</taxon>
        <taxon>Pseudomonadati</taxon>
        <taxon>Pseudomonadota</taxon>
        <taxon>Gammaproteobacteria</taxon>
        <taxon>Oceanospirillales</taxon>
        <taxon>Oceanospirillaceae</taxon>
        <taxon>Marinomonas</taxon>
    </lineage>
</organism>
<dbReference type="GO" id="GO:0003677">
    <property type="term" value="F:DNA binding"/>
    <property type="evidence" value="ECO:0007669"/>
    <property type="project" value="UniProtKB-KW"/>
</dbReference>
<dbReference type="InterPro" id="IPR050950">
    <property type="entry name" value="HTH-type_LysR_regulators"/>
</dbReference>
<evidence type="ECO:0000256" key="3">
    <source>
        <dbReference type="ARBA" id="ARBA00023125"/>
    </source>
</evidence>
<dbReference type="Gene3D" id="3.40.190.290">
    <property type="match status" value="1"/>
</dbReference>
<keyword evidence="2" id="KW-0805">Transcription regulation</keyword>
<evidence type="ECO:0000313" key="6">
    <source>
        <dbReference type="EMBL" id="RBP83473.1"/>
    </source>
</evidence>
<evidence type="ECO:0000313" key="7">
    <source>
        <dbReference type="Proteomes" id="UP000252792"/>
    </source>
</evidence>
<dbReference type="CDD" id="cd05466">
    <property type="entry name" value="PBP2_LTTR_substrate"/>
    <property type="match status" value="1"/>
</dbReference>
<dbReference type="InterPro" id="IPR000847">
    <property type="entry name" value="LysR_HTH_N"/>
</dbReference>
<keyword evidence="3 6" id="KW-0238">DNA-binding</keyword>
<proteinExistence type="inferred from homology"/>
<sequence length="307" mass="34669">MESKHLVYLSIILEKGSITAAAEHLNIAQPTLTRAMATLEMQAGTQLFTRSRFGVSSTQVGESLAREGRAITRRLSAAKEQVSRYKLGIKQNLRIASGSLLAMEILPIIIERMLEQHPEIALTVTCLNPSIALEGLMDDQFDIIIAPQPSDKSAMNIHKELIIKDRIGIFCSENHPLANKPHIQIEDFEELDWLSLGIASYFEKQTTEMLASYKIHSGRTKIVFRNDAIMLIRMLSSGRYLAALPCFPVSVIKDTYSIREIRLDNTIPIERDIYVMCSEFLKEQGAFQSFTKITHEVFAELKKDLEQ</sequence>
<dbReference type="RefSeq" id="WP_113916455.1">
    <property type="nucleotide sequence ID" value="NZ_QNSE01000006.1"/>
</dbReference>
<evidence type="ECO:0000259" key="5">
    <source>
        <dbReference type="PROSITE" id="PS50931"/>
    </source>
</evidence>
<dbReference type="EMBL" id="QNSE01000006">
    <property type="protein sequence ID" value="RBP83473.1"/>
    <property type="molecule type" value="Genomic_DNA"/>
</dbReference>
<dbReference type="InterPro" id="IPR036388">
    <property type="entry name" value="WH-like_DNA-bd_sf"/>
</dbReference>
<protein>
    <submittedName>
        <fullName evidence="6">DNA-binding transcriptional LysR family regulator</fullName>
    </submittedName>
</protein>
<gene>
    <name evidence="6" type="ORF">DFP80_106118</name>
</gene>
<dbReference type="InterPro" id="IPR036390">
    <property type="entry name" value="WH_DNA-bd_sf"/>
</dbReference>
<name>A0A366J937_9GAMM</name>
<dbReference type="PANTHER" id="PTHR30419">
    <property type="entry name" value="HTH-TYPE TRANSCRIPTIONAL REGULATOR YBHD"/>
    <property type="match status" value="1"/>
</dbReference>
<comment type="similarity">
    <text evidence="1">Belongs to the LysR transcriptional regulatory family.</text>
</comment>
<evidence type="ECO:0000256" key="4">
    <source>
        <dbReference type="ARBA" id="ARBA00023163"/>
    </source>
</evidence>
<dbReference type="Proteomes" id="UP000252792">
    <property type="component" value="Unassembled WGS sequence"/>
</dbReference>
<accession>A0A366J937</accession>
<dbReference type="GO" id="GO:0003700">
    <property type="term" value="F:DNA-binding transcription factor activity"/>
    <property type="evidence" value="ECO:0007669"/>
    <property type="project" value="InterPro"/>
</dbReference>
<dbReference type="Pfam" id="PF03466">
    <property type="entry name" value="LysR_substrate"/>
    <property type="match status" value="1"/>
</dbReference>
<comment type="caution">
    <text evidence="6">The sequence shown here is derived from an EMBL/GenBank/DDBJ whole genome shotgun (WGS) entry which is preliminary data.</text>
</comment>
<dbReference type="Gene3D" id="1.10.10.10">
    <property type="entry name" value="Winged helix-like DNA-binding domain superfamily/Winged helix DNA-binding domain"/>
    <property type="match status" value="1"/>
</dbReference>
<reference evidence="6 7" key="1">
    <citation type="submission" date="2018-06" db="EMBL/GenBank/DDBJ databases">
        <title>Genomic Encyclopedia of Type Strains, Phase III (KMG-III): the genomes of soil and plant-associated and newly described type strains.</title>
        <authorList>
            <person name="Whitman W."/>
        </authorList>
    </citation>
    <scope>NUCLEOTIDE SEQUENCE [LARGE SCALE GENOMIC DNA]</scope>
    <source>
        <strain evidence="6 7">CECT 7377</strain>
    </source>
</reference>
<evidence type="ECO:0000256" key="2">
    <source>
        <dbReference type="ARBA" id="ARBA00023015"/>
    </source>
</evidence>
<dbReference type="Pfam" id="PF00126">
    <property type="entry name" value="HTH_1"/>
    <property type="match status" value="1"/>
</dbReference>
<dbReference type="PRINTS" id="PR00039">
    <property type="entry name" value="HTHLYSR"/>
</dbReference>